<comment type="caution">
    <text evidence="3">The sequence shown here is derived from an EMBL/GenBank/DDBJ whole genome shotgun (WGS) entry which is preliminary data.</text>
</comment>
<protein>
    <submittedName>
        <fullName evidence="3">Glucosamine--fructose-6-phosphate aminotransferase (Isomerizing)</fullName>
        <ecNumber evidence="3">2.6.1.16</ecNumber>
    </submittedName>
</protein>
<keyword evidence="3" id="KW-0032">Aminotransferase</keyword>
<dbReference type="AlphaFoldDB" id="A0A7W4UVH5"/>
<organism evidence="3 4">
    <name type="scientific">Leifsonia aquatica</name>
    <name type="common">Corynebacterium aquaticum</name>
    <dbReference type="NCBI Taxonomy" id="144185"/>
    <lineage>
        <taxon>Bacteria</taxon>
        <taxon>Bacillati</taxon>
        <taxon>Actinomycetota</taxon>
        <taxon>Actinomycetes</taxon>
        <taxon>Micrococcales</taxon>
        <taxon>Microbacteriaceae</taxon>
        <taxon>Leifsonia</taxon>
    </lineage>
</organism>
<evidence type="ECO:0000256" key="1">
    <source>
        <dbReference type="ARBA" id="ARBA00022737"/>
    </source>
</evidence>
<dbReference type="GO" id="GO:0004360">
    <property type="term" value="F:glutamine-fructose-6-phosphate transaminase (isomerizing) activity"/>
    <property type="evidence" value="ECO:0007669"/>
    <property type="project" value="UniProtKB-EC"/>
</dbReference>
<sequence>MRAEIAEQPARWRVLLARRDEIDAAAAVIARADPELILLAARGSSDHAAMYAQYLVHTVLGVPAALTTPASVTVHGARLRYPRTVALAVSQSGRSPDLLATVHAISDAGVPVVSYTNDRTSALALSGDVSVDLAAGTELAVAATKTYTAELLALALTILRAAGRDWSELDDAIDRLADGVAADLREDADILAAADELAGRDRVLVAGRGLSMSSAKEAALKLMETNAIAASGWSAADAIHGPLGQVVPGTAVVLLTAAEAGRASVLEFGERAADLGAVVVEVGPGIVPSARVRLRVAAVGETWAPLAEIVPLQRLALALAIASGKDPDQPEGLRKVTLTT</sequence>
<keyword evidence="1" id="KW-0677">Repeat</keyword>
<accession>A0A7W4UVH5</accession>
<dbReference type="InterPro" id="IPR035466">
    <property type="entry name" value="GlmS/AgaS_SIS"/>
</dbReference>
<dbReference type="PROSITE" id="PS51464">
    <property type="entry name" value="SIS"/>
    <property type="match status" value="2"/>
</dbReference>
<dbReference type="GO" id="GO:1901135">
    <property type="term" value="P:carbohydrate derivative metabolic process"/>
    <property type="evidence" value="ECO:0007669"/>
    <property type="project" value="InterPro"/>
</dbReference>
<dbReference type="Proteomes" id="UP000538196">
    <property type="component" value="Unassembled WGS sequence"/>
</dbReference>
<dbReference type="CDD" id="cd05008">
    <property type="entry name" value="SIS_GlmS_GlmD_1"/>
    <property type="match status" value="1"/>
</dbReference>
<dbReference type="InterPro" id="IPR001347">
    <property type="entry name" value="SIS_dom"/>
</dbReference>
<feature type="domain" description="SIS" evidence="2">
    <location>
        <begin position="193"/>
        <end position="330"/>
    </location>
</feature>
<dbReference type="GO" id="GO:0097367">
    <property type="term" value="F:carbohydrate derivative binding"/>
    <property type="evidence" value="ECO:0007669"/>
    <property type="project" value="InterPro"/>
</dbReference>
<evidence type="ECO:0000259" key="2">
    <source>
        <dbReference type="PROSITE" id="PS51464"/>
    </source>
</evidence>
<name>A0A7W4UVH5_LEIAQ</name>
<keyword evidence="3" id="KW-0808">Transferase</keyword>
<dbReference type="PANTHER" id="PTHR10937">
    <property type="entry name" value="GLUCOSAMINE--FRUCTOSE-6-PHOSPHATE AMINOTRANSFERASE, ISOMERIZING"/>
    <property type="match status" value="1"/>
</dbReference>
<keyword evidence="4" id="KW-1185">Reference proteome</keyword>
<dbReference type="EMBL" id="JACHVP010000001">
    <property type="protein sequence ID" value="MBB2967060.1"/>
    <property type="molecule type" value="Genomic_DNA"/>
</dbReference>
<dbReference type="EC" id="2.6.1.16" evidence="3"/>
<feature type="domain" description="SIS" evidence="2">
    <location>
        <begin position="25"/>
        <end position="167"/>
    </location>
</feature>
<proteinExistence type="predicted"/>
<dbReference type="InterPro" id="IPR046348">
    <property type="entry name" value="SIS_dom_sf"/>
</dbReference>
<dbReference type="PANTHER" id="PTHR10937:SF8">
    <property type="entry name" value="AMINOTRANSFERASE-RELATED"/>
    <property type="match status" value="1"/>
</dbReference>
<dbReference type="Gene3D" id="3.40.50.10490">
    <property type="entry name" value="Glucose-6-phosphate isomerase like protein, domain 1"/>
    <property type="match status" value="2"/>
</dbReference>
<dbReference type="RefSeq" id="WP_021764312.1">
    <property type="nucleotide sequence ID" value="NZ_JACHVP010000001.1"/>
</dbReference>
<dbReference type="CDD" id="cd05009">
    <property type="entry name" value="SIS_GlmS_GlmD_2"/>
    <property type="match status" value="1"/>
</dbReference>
<dbReference type="SUPFAM" id="SSF53697">
    <property type="entry name" value="SIS domain"/>
    <property type="match status" value="1"/>
</dbReference>
<evidence type="ECO:0000313" key="3">
    <source>
        <dbReference type="EMBL" id="MBB2967060.1"/>
    </source>
</evidence>
<dbReference type="Pfam" id="PF01380">
    <property type="entry name" value="SIS"/>
    <property type="match status" value="2"/>
</dbReference>
<reference evidence="3 4" key="1">
    <citation type="submission" date="2020-08" db="EMBL/GenBank/DDBJ databases">
        <title>Sequencing the genomes of 1000 actinobacteria strains.</title>
        <authorList>
            <person name="Klenk H.-P."/>
        </authorList>
    </citation>
    <scope>NUCLEOTIDE SEQUENCE [LARGE SCALE GENOMIC DNA]</scope>
    <source>
        <strain evidence="3 4">DSM 20146</strain>
    </source>
</reference>
<evidence type="ECO:0000313" key="4">
    <source>
        <dbReference type="Proteomes" id="UP000538196"/>
    </source>
</evidence>
<gene>
    <name evidence="3" type="ORF">FHX33_001792</name>
</gene>
<dbReference type="InterPro" id="IPR035490">
    <property type="entry name" value="GlmS/FrlB_SIS"/>
</dbReference>